<keyword evidence="2" id="KW-1185">Reference proteome</keyword>
<dbReference type="EMBL" id="JACHIA010000001">
    <property type="protein sequence ID" value="MBB6068800.1"/>
    <property type="molecule type" value="Genomic_DNA"/>
</dbReference>
<dbReference type="RefSeq" id="WP_170031197.1">
    <property type="nucleotide sequence ID" value="NZ_JABDTL010000001.1"/>
</dbReference>
<accession>A0A841GPD6</accession>
<evidence type="ECO:0000313" key="2">
    <source>
        <dbReference type="Proteomes" id="UP000582837"/>
    </source>
</evidence>
<dbReference type="Proteomes" id="UP000582837">
    <property type="component" value="Unassembled WGS sequence"/>
</dbReference>
<gene>
    <name evidence="1" type="ORF">HNQ61_000411</name>
</gene>
<name>A0A841GPD6_9BACT</name>
<reference evidence="1 2" key="1">
    <citation type="submission" date="2020-08" db="EMBL/GenBank/DDBJ databases">
        <title>Genomic Encyclopedia of Type Strains, Phase IV (KMG-IV): sequencing the most valuable type-strain genomes for metagenomic binning, comparative biology and taxonomic classification.</title>
        <authorList>
            <person name="Goeker M."/>
        </authorList>
    </citation>
    <scope>NUCLEOTIDE SEQUENCE [LARGE SCALE GENOMIC DNA]</scope>
    <source>
        <strain evidence="1 2">DSM 29007</strain>
    </source>
</reference>
<dbReference type="AlphaFoldDB" id="A0A841GPD6"/>
<organism evidence="1 2">
    <name type="scientific">Longimicrobium terrae</name>
    <dbReference type="NCBI Taxonomy" id="1639882"/>
    <lineage>
        <taxon>Bacteria</taxon>
        <taxon>Pseudomonadati</taxon>
        <taxon>Gemmatimonadota</taxon>
        <taxon>Longimicrobiia</taxon>
        <taxon>Longimicrobiales</taxon>
        <taxon>Longimicrobiaceae</taxon>
        <taxon>Longimicrobium</taxon>
    </lineage>
</organism>
<comment type="caution">
    <text evidence="1">The sequence shown here is derived from an EMBL/GenBank/DDBJ whole genome shotgun (WGS) entry which is preliminary data.</text>
</comment>
<proteinExistence type="predicted"/>
<sequence>MRTSGPANPDIQKLSRIRAGLLVIAIPLALGFTAPARGQTVCPSGDADQPREAVRFFFEELPELATQAGVAHLDPAGLRLLTDTRDSVACQRFRSEVRSPELTHAPWRHMMYELGGYYFEVFYIVTGPDEIALYRTPFRVRDAQMNVLLATLM</sequence>
<evidence type="ECO:0000313" key="1">
    <source>
        <dbReference type="EMBL" id="MBB6068800.1"/>
    </source>
</evidence>
<protein>
    <submittedName>
        <fullName evidence="1">Uncharacterized protein</fullName>
    </submittedName>
</protein>